<gene>
    <name evidence="2" type="ORF">KIN20_011143</name>
</gene>
<proteinExistence type="predicted"/>
<evidence type="ECO:0000256" key="1">
    <source>
        <dbReference type="SAM" id="MobiDB-lite"/>
    </source>
</evidence>
<sequence>MLRNYPRKTTNKEKLYFIGHSDKKITFCSDDEAPHYYSSCCLTSIAPDICGRNFGDQWTSQTTTTETAQPPPLEQTTTSRPNISSRHPESDEDLLVSGFNEEELASDFARQLLRCKKLAITVKYAGKVRCPEKASMLQLSTGG</sequence>
<dbReference type="EMBL" id="JAHQIW010002008">
    <property type="protein sequence ID" value="KAJ1354267.1"/>
    <property type="molecule type" value="Genomic_DNA"/>
</dbReference>
<organism evidence="2 3">
    <name type="scientific">Parelaphostrongylus tenuis</name>
    <name type="common">Meningeal worm</name>
    <dbReference type="NCBI Taxonomy" id="148309"/>
    <lineage>
        <taxon>Eukaryota</taxon>
        <taxon>Metazoa</taxon>
        <taxon>Ecdysozoa</taxon>
        <taxon>Nematoda</taxon>
        <taxon>Chromadorea</taxon>
        <taxon>Rhabditida</taxon>
        <taxon>Rhabditina</taxon>
        <taxon>Rhabditomorpha</taxon>
        <taxon>Strongyloidea</taxon>
        <taxon>Metastrongylidae</taxon>
        <taxon>Parelaphostrongylus</taxon>
    </lineage>
</organism>
<protein>
    <submittedName>
        <fullName evidence="2">Uncharacterized protein</fullName>
    </submittedName>
</protein>
<reference evidence="2" key="1">
    <citation type="submission" date="2021-06" db="EMBL/GenBank/DDBJ databases">
        <title>Parelaphostrongylus tenuis whole genome reference sequence.</title>
        <authorList>
            <person name="Garwood T.J."/>
            <person name="Larsen P.A."/>
            <person name="Fountain-Jones N.M."/>
            <person name="Garbe J.R."/>
            <person name="Macchietto M.G."/>
            <person name="Kania S.A."/>
            <person name="Gerhold R.W."/>
            <person name="Richards J.E."/>
            <person name="Wolf T.M."/>
        </authorList>
    </citation>
    <scope>NUCLEOTIDE SEQUENCE</scope>
    <source>
        <strain evidence="2">MNPRO001-30</strain>
        <tissue evidence="2">Meninges</tissue>
    </source>
</reference>
<dbReference type="Proteomes" id="UP001196413">
    <property type="component" value="Unassembled WGS sequence"/>
</dbReference>
<accession>A0AAD5QKW2</accession>
<evidence type="ECO:0000313" key="2">
    <source>
        <dbReference type="EMBL" id="KAJ1354267.1"/>
    </source>
</evidence>
<feature type="region of interest" description="Disordered" evidence="1">
    <location>
        <begin position="61"/>
        <end position="93"/>
    </location>
</feature>
<name>A0AAD5QKW2_PARTN</name>
<evidence type="ECO:0000313" key="3">
    <source>
        <dbReference type="Proteomes" id="UP001196413"/>
    </source>
</evidence>
<feature type="compositionally biased region" description="Low complexity" evidence="1">
    <location>
        <begin position="61"/>
        <end position="78"/>
    </location>
</feature>
<comment type="caution">
    <text evidence="2">The sequence shown here is derived from an EMBL/GenBank/DDBJ whole genome shotgun (WGS) entry which is preliminary data.</text>
</comment>
<keyword evidence="3" id="KW-1185">Reference proteome</keyword>
<dbReference type="AlphaFoldDB" id="A0AAD5QKW2"/>